<dbReference type="Gene3D" id="3.30.2310.20">
    <property type="entry name" value="RelE-like"/>
    <property type="match status" value="1"/>
</dbReference>
<evidence type="ECO:0000256" key="2">
    <source>
        <dbReference type="ARBA" id="ARBA00022649"/>
    </source>
</evidence>
<dbReference type="InterPro" id="IPR007712">
    <property type="entry name" value="RelE/ParE_toxin"/>
</dbReference>
<sequence length="107" mass="12886">MKFDVYLISDAEKDIIDIYKYIIFNDSKENAEYVFHEIEEACRSLSSLPDRGHIPPELERIGVMNFKEIHFKPYRIIYEVMNKKVFVHCVLDGRRNLQEILEHRLIR</sequence>
<dbReference type="PANTHER" id="PTHR33755">
    <property type="entry name" value="TOXIN PARE1-RELATED"/>
    <property type="match status" value="1"/>
</dbReference>
<organism evidence="3 4">
    <name type="scientific">Candidatus Scalindua brodae</name>
    <dbReference type="NCBI Taxonomy" id="237368"/>
    <lineage>
        <taxon>Bacteria</taxon>
        <taxon>Pseudomonadati</taxon>
        <taxon>Planctomycetota</taxon>
        <taxon>Candidatus Brocadiia</taxon>
        <taxon>Candidatus Brocadiales</taxon>
        <taxon>Candidatus Scalinduaceae</taxon>
        <taxon>Candidatus Scalindua</taxon>
    </lineage>
</organism>
<comment type="similarity">
    <text evidence="1">Belongs to the RelE toxin family.</text>
</comment>
<evidence type="ECO:0000313" key="3">
    <source>
        <dbReference type="EMBL" id="KHE94132.1"/>
    </source>
</evidence>
<comment type="caution">
    <text evidence="3">The sequence shown here is derived from an EMBL/GenBank/DDBJ whole genome shotgun (WGS) entry which is preliminary data.</text>
</comment>
<dbReference type="InterPro" id="IPR051803">
    <property type="entry name" value="TA_system_RelE-like_toxin"/>
</dbReference>
<evidence type="ECO:0000313" key="4">
    <source>
        <dbReference type="Proteomes" id="UP000030652"/>
    </source>
</evidence>
<dbReference type="Proteomes" id="UP000030652">
    <property type="component" value="Unassembled WGS sequence"/>
</dbReference>
<dbReference type="EMBL" id="JRYO01000012">
    <property type="protein sequence ID" value="KHE94132.1"/>
    <property type="molecule type" value="Genomic_DNA"/>
</dbReference>
<dbReference type="AlphaFoldDB" id="A0A0B0EM50"/>
<proteinExistence type="inferred from homology"/>
<name>A0A0B0EM50_9BACT</name>
<reference evidence="3 4" key="1">
    <citation type="submission" date="2014-10" db="EMBL/GenBank/DDBJ databases">
        <title>Draft genome of anammox bacterium scalindua brodae, obtained using differential coverage binning of sequence data from two enrichment reactors.</title>
        <authorList>
            <person name="Speth D.R."/>
            <person name="Russ L."/>
            <person name="Kartal B."/>
            <person name="Op den Camp H.J."/>
            <person name="Dutilh B.E."/>
            <person name="Jetten M.S."/>
        </authorList>
    </citation>
    <scope>NUCLEOTIDE SEQUENCE [LARGE SCALE GENOMIC DNA]</scope>
    <source>
        <strain evidence="3">RU1</strain>
    </source>
</reference>
<protein>
    <submittedName>
        <fullName evidence="3">Plasmid stabilization system protein</fullName>
    </submittedName>
</protein>
<dbReference type="InterPro" id="IPR035093">
    <property type="entry name" value="RelE/ParE_toxin_dom_sf"/>
</dbReference>
<accession>A0A0B0EM50</accession>
<evidence type="ECO:0000256" key="1">
    <source>
        <dbReference type="ARBA" id="ARBA00006226"/>
    </source>
</evidence>
<dbReference type="eggNOG" id="COG3668">
    <property type="taxonomic scope" value="Bacteria"/>
</dbReference>
<dbReference type="Pfam" id="PF05016">
    <property type="entry name" value="ParE_toxin"/>
    <property type="match status" value="1"/>
</dbReference>
<keyword evidence="2" id="KW-1277">Toxin-antitoxin system</keyword>
<gene>
    <name evidence="3" type="ORF">SCABRO_00092</name>
</gene>